<name>A0A395N0H7_9HYPO</name>
<dbReference type="GO" id="GO:0046872">
    <property type="term" value="F:metal ion binding"/>
    <property type="evidence" value="ECO:0007669"/>
    <property type="project" value="UniProtKB-KW"/>
</dbReference>
<feature type="compositionally biased region" description="Low complexity" evidence="6">
    <location>
        <begin position="1135"/>
        <end position="1145"/>
    </location>
</feature>
<protein>
    <submittedName>
        <fullName evidence="8">Putative leu2-beta-isopropyl-malate dehydrogenase</fullName>
    </submittedName>
</protein>
<dbReference type="SUPFAM" id="SSF53659">
    <property type="entry name" value="Isocitrate/Isopropylmalate dehydrogenase-like"/>
    <property type="match status" value="1"/>
</dbReference>
<evidence type="ECO:0000313" key="8">
    <source>
        <dbReference type="EMBL" id="RFN53425.1"/>
    </source>
</evidence>
<dbReference type="Gene3D" id="3.20.19.10">
    <property type="entry name" value="Aconitase, domain 4"/>
    <property type="match status" value="1"/>
</dbReference>
<sequence length="1338" mass="145813">MSKSIVNTNPYPFTFEASQYPPIKSTGKGVSIDFANCRGAIPSIKASRVRALIQEAHEDPSKIVANVCSYDALSSRLCEEAGFPIVFLAGYAMASAFGLPDTGYIAFGEVVNKVQEVIREVNVPVIVDGDTGYGSPMNVRRTVQGFALAGAAGIMIEDQSWPKRCGHTAGKSVVSRSEAYARWQAAVDARNEGQDIWIMARTDSLIHGYDEALARARKAIEIGVDAVFVEALPDRESMERLRKDLNFPVIANIIEGGKTQNLSAKDLAEIGYSAVSYPWTLVAAKLKSIREALEGIKGSMTVGKPPVVLSYAENIRPGVTFQTSRHDFGGVALAAGHSTGLPDSTLDACHNSDATIVCACGDSKYGIEPEKGLLALRQELGASANIRPVKFPSARLADLSAYKAELVQDLDITFFRDLTSGVYYGPKQEAGPGGEAYDTTVYSRQTIEKLARMAGAYAMQFTPPKPVHSIDKANVMATSRLWRSVVTEIFEREFPEVRLDHVLVDTASMMLSSSPCKLNGIVLSENMFGDILSDQAGGILGSPDVLASAAVSAIYSKGSSRTPGIFEPFNLKPKGKAENPLGIVQAVGLMLELSLGLKPEAEALSKAIRRTLDPIDQVGSDTRTPDVGGTATPDDFMHTLLHNFDYYLEALNSSDTASSPTLQPSSPSFNFTEQRRPMGVIEKILTHAAIGLSKPHVETGDMICVKVDWTLTSELLWGGMEKTYDQMGRPRPFRNDRLWLAVDHIVDPRTNHQPRQKGLIAKAERFRKEAKIIDFLPANTSIMHTDFTRERAQPGRVVVGSDSHTCSAGSMGSFAVGFGAADVVMPMVTGETWFRVPEVCRINFIGKLPFGVGGKDVILHILGLFKRNTIAFQRAVEYGGPGLKELSMDARFAIANMTTEFGGMGTCFEADEETSSWIARRQLPEHREGGLYFRVDSGAKYVDERTIDLSEVRLTMALYPNPDDVVPIWEKADMKLDGCFIGACTTTEEDLIIGALVLEAGLYAGMRPSPHGKRRVTPGSLIIINRLNKHGLLDIYRQAGFEVGAPGCSYCVGINDVDVAGEGEVWLSSQNRNFRNRMGKGSFGNITCAAAVAASSFDMVVTDPKFLLDQLDRDKLERLVSGGRSKGLQPVLKISEPSPEASSAEVPKIFDDGDSESEMSRTPGARVLRSKIQRFGENVDTDAVIPAEFMPGIDNADLGSHCFQYYRPEFREKVNNGSRVIVAEHGFGSGSSREDAVRALQGAGVEAVIAKGFAFIYERNQLNMGLFNIKLQDPRFYELAQEDAVITINKDDKTIHIEGSDNAFRYEQSEVEETLIEAGGVLPLYSQGTKEEDARKRI</sequence>
<dbReference type="GO" id="GO:0016836">
    <property type="term" value="F:hydro-lyase activity"/>
    <property type="evidence" value="ECO:0007669"/>
    <property type="project" value="InterPro"/>
</dbReference>
<dbReference type="InterPro" id="IPR000573">
    <property type="entry name" value="AconitaseA/IPMdHydase_ssu_swvl"/>
</dbReference>
<dbReference type="InterPro" id="IPR050067">
    <property type="entry name" value="IPM_dehydratase_rel_enz"/>
</dbReference>
<evidence type="ECO:0000256" key="4">
    <source>
        <dbReference type="ARBA" id="ARBA00023014"/>
    </source>
</evidence>
<dbReference type="Pfam" id="PF00180">
    <property type="entry name" value="Iso_dh"/>
    <property type="match status" value="1"/>
</dbReference>
<dbReference type="CDD" id="cd00377">
    <property type="entry name" value="ICL_PEPM"/>
    <property type="match status" value="1"/>
</dbReference>
<dbReference type="Gene3D" id="3.40.718.10">
    <property type="entry name" value="Isopropylmalate Dehydrogenase"/>
    <property type="match status" value="1"/>
</dbReference>
<dbReference type="InterPro" id="IPR011827">
    <property type="entry name" value="LeuD_type2/HacB/DmdB"/>
</dbReference>
<dbReference type="PRINTS" id="PR00415">
    <property type="entry name" value="ACONITASE"/>
</dbReference>
<gene>
    <name evidence="8" type="ORF">FIE12Z_2250</name>
</gene>
<dbReference type="InterPro" id="IPR015931">
    <property type="entry name" value="Acnase/IPM_dHydase_lsu_aba_1/3"/>
</dbReference>
<comment type="similarity">
    <text evidence="1">Belongs to the isocitrate and isopropylmalate dehydrogenases family.</text>
</comment>
<proteinExistence type="inferred from homology"/>
<keyword evidence="5" id="KW-0456">Lyase</keyword>
<keyword evidence="3" id="KW-0408">Iron</keyword>
<dbReference type="InterPro" id="IPR015928">
    <property type="entry name" value="Aconitase/3IPM_dehydase_swvl"/>
</dbReference>
<dbReference type="InterPro" id="IPR024084">
    <property type="entry name" value="IsoPropMal-DH-like_dom"/>
</dbReference>
<evidence type="ECO:0000256" key="6">
    <source>
        <dbReference type="SAM" id="MobiDB-lite"/>
    </source>
</evidence>
<dbReference type="NCBIfam" id="TIGR02087">
    <property type="entry name" value="LEUD_arch"/>
    <property type="match status" value="1"/>
</dbReference>
<dbReference type="InterPro" id="IPR040442">
    <property type="entry name" value="Pyrv_kinase-like_dom_sf"/>
</dbReference>
<dbReference type="Gene3D" id="3.20.20.60">
    <property type="entry name" value="Phosphoenolpyruvate-binding domains"/>
    <property type="match status" value="1"/>
</dbReference>
<evidence type="ECO:0000256" key="1">
    <source>
        <dbReference type="ARBA" id="ARBA00007769"/>
    </source>
</evidence>
<dbReference type="Pfam" id="PF00694">
    <property type="entry name" value="Aconitase_C"/>
    <property type="match status" value="1"/>
</dbReference>
<dbReference type="SUPFAM" id="SSF52016">
    <property type="entry name" value="LeuD/IlvD-like"/>
    <property type="match status" value="1"/>
</dbReference>
<reference evidence="8 9" key="1">
    <citation type="journal article" date="2018" name="PLoS Pathog.">
        <title>Evolution of structural diversity of trichothecenes, a family of toxins produced by plant pathogenic and entomopathogenic fungi.</title>
        <authorList>
            <person name="Proctor R.H."/>
            <person name="McCormick S.P."/>
            <person name="Kim H.S."/>
            <person name="Cardoza R.E."/>
            <person name="Stanley A.M."/>
            <person name="Lindo L."/>
            <person name="Kelly A."/>
            <person name="Brown D.W."/>
            <person name="Lee T."/>
            <person name="Vaughan M.M."/>
            <person name="Alexander N.J."/>
            <person name="Busman M."/>
            <person name="Gutierrez S."/>
        </authorList>
    </citation>
    <scope>NUCLEOTIDE SEQUENCE [LARGE SCALE GENOMIC DNA]</scope>
    <source>
        <strain evidence="8 9">NRRL 13405</strain>
    </source>
</reference>
<dbReference type="Gene3D" id="3.30.499.10">
    <property type="entry name" value="Aconitase, domain 3"/>
    <property type="match status" value="2"/>
</dbReference>
<organism evidence="8 9">
    <name type="scientific">Fusarium flagelliforme</name>
    <dbReference type="NCBI Taxonomy" id="2675880"/>
    <lineage>
        <taxon>Eukaryota</taxon>
        <taxon>Fungi</taxon>
        <taxon>Dikarya</taxon>
        <taxon>Ascomycota</taxon>
        <taxon>Pezizomycotina</taxon>
        <taxon>Sordariomycetes</taxon>
        <taxon>Hypocreomycetidae</taxon>
        <taxon>Hypocreales</taxon>
        <taxon>Nectriaceae</taxon>
        <taxon>Fusarium</taxon>
        <taxon>Fusarium incarnatum-equiseti species complex</taxon>
    </lineage>
</organism>
<dbReference type="SUPFAM" id="SSF53732">
    <property type="entry name" value="Aconitase iron-sulfur domain"/>
    <property type="match status" value="1"/>
</dbReference>
<evidence type="ECO:0000256" key="3">
    <source>
        <dbReference type="ARBA" id="ARBA00023004"/>
    </source>
</evidence>
<dbReference type="GO" id="GO:0051536">
    <property type="term" value="F:iron-sulfur cluster binding"/>
    <property type="evidence" value="ECO:0007669"/>
    <property type="project" value="UniProtKB-KW"/>
</dbReference>
<accession>A0A395N0H7</accession>
<keyword evidence="9" id="KW-1185">Reference proteome</keyword>
<dbReference type="Pfam" id="PF00330">
    <property type="entry name" value="Aconitase"/>
    <property type="match status" value="1"/>
</dbReference>
<dbReference type="Proteomes" id="UP000265631">
    <property type="component" value="Unassembled WGS sequence"/>
</dbReference>
<keyword evidence="2" id="KW-0479">Metal-binding</keyword>
<dbReference type="STRING" id="2594813.A0A395N0H7"/>
<evidence type="ECO:0000313" key="9">
    <source>
        <dbReference type="Proteomes" id="UP000265631"/>
    </source>
</evidence>
<dbReference type="InterPro" id="IPR015813">
    <property type="entry name" value="Pyrv/PenolPyrv_kinase-like_dom"/>
</dbReference>
<comment type="caution">
    <text evidence="8">The sequence shown here is derived from an EMBL/GenBank/DDBJ whole genome shotgun (WGS) entry which is preliminary data.</text>
</comment>
<keyword evidence="4" id="KW-0411">Iron-sulfur</keyword>
<dbReference type="SUPFAM" id="SSF51621">
    <property type="entry name" value="Phosphoenolpyruvate/pyruvate domain"/>
    <property type="match status" value="1"/>
</dbReference>
<feature type="domain" description="Isopropylmalate dehydrogenase-like" evidence="7">
    <location>
        <begin position="301"/>
        <end position="640"/>
    </location>
</feature>
<evidence type="ECO:0000256" key="5">
    <source>
        <dbReference type="ARBA" id="ARBA00023239"/>
    </source>
</evidence>
<evidence type="ECO:0000259" key="7">
    <source>
        <dbReference type="SMART" id="SM01329"/>
    </source>
</evidence>
<dbReference type="InterPro" id="IPR001030">
    <property type="entry name" value="Acoase/IPM_deHydtase_lsu_aba"/>
</dbReference>
<dbReference type="InterPro" id="IPR039556">
    <property type="entry name" value="ICL/PEPM"/>
</dbReference>
<feature type="region of interest" description="Disordered" evidence="6">
    <location>
        <begin position="1135"/>
        <end position="1163"/>
    </location>
</feature>
<dbReference type="PANTHER" id="PTHR43822">
    <property type="entry name" value="HOMOACONITASE, MITOCHONDRIAL-RELATED"/>
    <property type="match status" value="1"/>
</dbReference>
<dbReference type="GO" id="GO:0170038">
    <property type="term" value="P:proteinogenic amino acid biosynthetic process"/>
    <property type="evidence" value="ECO:0007669"/>
    <property type="project" value="UniProtKB-ARBA"/>
</dbReference>
<dbReference type="Pfam" id="PF13714">
    <property type="entry name" value="PEP_mutase"/>
    <property type="match status" value="1"/>
</dbReference>
<dbReference type="InterPro" id="IPR036008">
    <property type="entry name" value="Aconitase_4Fe-4S_dom"/>
</dbReference>
<dbReference type="PANTHER" id="PTHR43822:SF2">
    <property type="entry name" value="HOMOACONITASE, MITOCHONDRIAL"/>
    <property type="match status" value="1"/>
</dbReference>
<evidence type="ECO:0000256" key="2">
    <source>
        <dbReference type="ARBA" id="ARBA00022723"/>
    </source>
</evidence>
<dbReference type="EMBL" id="PXXK01000042">
    <property type="protein sequence ID" value="RFN53425.1"/>
    <property type="molecule type" value="Genomic_DNA"/>
</dbReference>
<dbReference type="GO" id="GO:0170034">
    <property type="term" value="P:L-amino acid biosynthetic process"/>
    <property type="evidence" value="ECO:0007669"/>
    <property type="project" value="UniProtKB-ARBA"/>
</dbReference>
<dbReference type="SMART" id="SM01329">
    <property type="entry name" value="Iso_dh"/>
    <property type="match status" value="1"/>
</dbReference>